<protein>
    <recommendedName>
        <fullName evidence="2">Phosphoenolpyruvate carboxylase</fullName>
    </recommendedName>
</protein>
<dbReference type="PRINTS" id="PR00150">
    <property type="entry name" value="PEPCARBXLASE"/>
</dbReference>
<dbReference type="AlphaFoldDB" id="A0A2C9CZK9"/>
<sequence length="910" mass="100710">MPSIAHAEALPGAGHPLADDDFTPVFELLFNLLADVVRVRRPELVKYLFQTGSSLIIPEDLRVPALQVTGIWFQLLGIAEENVAQRTRRQMETSGGPDSVGGTFANVIGSIAGSGASPEDLAAALAQTEAVPTLTAHPTEAKRVTVLEIHRRIYRGLVALETDRWTPRERDGLVQSLRTEIDLLWLTGELRLEKPTVEQEIAWGLHFFQETLFEQAPQTVENLAAALKRHYPEAAIPVPSLLSFSSWIGGDRDGNPFVTAETTRNALALYRGAALERLIERCGEMIRLLSISSANVEIPAVFLAALDDLLDASADGEEIRRRNPGEVFRQFFVAIVERLEATRDRDLPARPFASPEELSRLLLIAERALITLGADDLALTRLRPLRREIDIFGFRTASLDIRQNSSVVNRTLVDIWTKRLPEGVETVPEPNSPEWRALVSRELQRQELMPPDREALTPEAREMMATLDVVRESHEGPDNRAIGALILSMTTSAADILAFYLLGRFAGIASPEEDGSGSVAVIPLLETIEDLRNAEGILRELFAEPAVRQAIRANGRRQEVMLGYSDSNKDGGFLCSNWELYKAQERLVEVGRKADVRISFFHGRGGSVSRGGAPTGRAIAAQPPGTVEGYLRITEQGEVVSSKFANRGAALFNLELLAASVVSHTLSSKSEGHMPGRYGETVEALSGLSHAAFARLIEQPGLIDYFNAASPVEELALLKLGSRPSRRFGAKSLSDLRAIPWVFAWSQNRHLITGWYGLGTAFQSFLKFRGDEGRDLLKEMFERSRFFRLMIDEAEKTLYLADMDLARRYASLVTDEDARDRIFGMVEAEYALTVSHVLALSGSSRLAERFPVLSRRTEHVRPMIDRTNRWQVDLLREFRAASGNEARQEAILAPLLLSMNCIAGGLGWTG</sequence>
<dbReference type="Pfam" id="PF00311">
    <property type="entry name" value="PEPcase"/>
    <property type="match status" value="1"/>
</dbReference>
<organism evidence="4 5">
    <name type="scientific">Hartmannibacter diazotrophicus</name>
    <dbReference type="NCBI Taxonomy" id="1482074"/>
    <lineage>
        <taxon>Bacteria</taxon>
        <taxon>Pseudomonadati</taxon>
        <taxon>Pseudomonadota</taxon>
        <taxon>Alphaproteobacteria</taxon>
        <taxon>Hyphomicrobiales</taxon>
        <taxon>Pleomorphomonadaceae</taxon>
        <taxon>Hartmannibacter</taxon>
    </lineage>
</organism>
<evidence type="ECO:0000256" key="3">
    <source>
        <dbReference type="PROSITE-ProRule" id="PRU10112"/>
    </source>
</evidence>
<dbReference type="GO" id="GO:0006099">
    <property type="term" value="P:tricarboxylic acid cycle"/>
    <property type="evidence" value="ECO:0007669"/>
    <property type="project" value="InterPro"/>
</dbReference>
<dbReference type="GO" id="GO:0008964">
    <property type="term" value="F:phosphoenolpyruvate carboxylase activity"/>
    <property type="evidence" value="ECO:0007669"/>
    <property type="project" value="InterPro"/>
</dbReference>
<keyword evidence="5" id="KW-1185">Reference proteome</keyword>
<evidence type="ECO:0000313" key="4">
    <source>
        <dbReference type="EMBL" id="SON53597.1"/>
    </source>
</evidence>
<dbReference type="GO" id="GO:0015977">
    <property type="term" value="P:carbon fixation"/>
    <property type="evidence" value="ECO:0007669"/>
    <property type="project" value="InterPro"/>
</dbReference>
<keyword evidence="4" id="KW-0456">Lyase</keyword>
<evidence type="ECO:0000256" key="1">
    <source>
        <dbReference type="ARBA" id="ARBA00003670"/>
    </source>
</evidence>
<keyword evidence="4" id="KW-0670">Pyruvate</keyword>
<dbReference type="Proteomes" id="UP000223606">
    <property type="component" value="Chromosome 1"/>
</dbReference>
<dbReference type="KEGG" id="hdi:HDIA_0056"/>
<evidence type="ECO:0000313" key="5">
    <source>
        <dbReference type="Proteomes" id="UP000223606"/>
    </source>
</evidence>
<dbReference type="PROSITE" id="PS00393">
    <property type="entry name" value="PEPCASE_2"/>
    <property type="match status" value="1"/>
</dbReference>
<feature type="active site" evidence="3">
    <location>
        <position position="569"/>
    </location>
</feature>
<reference evidence="5" key="1">
    <citation type="submission" date="2017-09" db="EMBL/GenBank/DDBJ databases">
        <title>Genome sequence of Nannocystis excedens DSM 71.</title>
        <authorList>
            <person name="Blom J."/>
        </authorList>
    </citation>
    <scope>NUCLEOTIDE SEQUENCE [LARGE SCALE GENOMIC DNA]</scope>
    <source>
        <strain evidence="5">type strain: E19</strain>
    </source>
</reference>
<gene>
    <name evidence="4" type="primary">ppc_1</name>
    <name evidence="4" type="ORF">HDIA_0056</name>
</gene>
<name>A0A2C9CZK9_9HYPH</name>
<comment type="function">
    <text evidence="1">Forms oxaloacetate, a four-carbon dicarboxylic acid source for the tricarboxylic acid cycle.</text>
</comment>
<evidence type="ECO:0000256" key="2">
    <source>
        <dbReference type="ARBA" id="ARBA00022419"/>
    </source>
</evidence>
<accession>A0A2C9CZK9</accession>
<dbReference type="PANTHER" id="PTHR30523:SF32">
    <property type="entry name" value="PHOSPHOENOLPYRUVATE CARBOXYLASE"/>
    <property type="match status" value="1"/>
</dbReference>
<dbReference type="PANTHER" id="PTHR30523">
    <property type="entry name" value="PHOSPHOENOLPYRUVATE CARBOXYLASE"/>
    <property type="match status" value="1"/>
</dbReference>
<dbReference type="InterPro" id="IPR015813">
    <property type="entry name" value="Pyrv/PenolPyrv_kinase-like_dom"/>
</dbReference>
<proteinExistence type="predicted"/>
<dbReference type="InterPro" id="IPR033129">
    <property type="entry name" value="PEPCASE_His_AS"/>
</dbReference>
<dbReference type="Gene3D" id="1.20.1440.90">
    <property type="entry name" value="Phosphoenolpyruvate/pyruvate domain"/>
    <property type="match status" value="1"/>
</dbReference>
<dbReference type="RefSeq" id="WP_157775096.1">
    <property type="nucleotide sequence ID" value="NZ_LT960614.1"/>
</dbReference>
<dbReference type="InterPro" id="IPR021135">
    <property type="entry name" value="PEP_COase"/>
</dbReference>
<dbReference type="OrthoDB" id="9768133at2"/>
<dbReference type="SUPFAM" id="SSF51621">
    <property type="entry name" value="Phosphoenolpyruvate/pyruvate domain"/>
    <property type="match status" value="1"/>
</dbReference>
<dbReference type="GO" id="GO:0005829">
    <property type="term" value="C:cytosol"/>
    <property type="evidence" value="ECO:0007669"/>
    <property type="project" value="TreeGrafter"/>
</dbReference>
<dbReference type="EMBL" id="LT960614">
    <property type="protein sequence ID" value="SON53597.1"/>
    <property type="molecule type" value="Genomic_DNA"/>
</dbReference>